<feature type="repeat" description="PPR" evidence="2">
    <location>
        <begin position="304"/>
        <end position="338"/>
    </location>
</feature>
<accession>A0ABD3B0G6</accession>
<name>A0ABD3B0G6_9GENT</name>
<feature type="repeat" description="PPR" evidence="2">
    <location>
        <begin position="234"/>
        <end position="268"/>
    </location>
</feature>
<feature type="domain" description="PROP1-like PPR" evidence="3">
    <location>
        <begin position="177"/>
        <end position="288"/>
    </location>
</feature>
<dbReference type="InterPro" id="IPR033443">
    <property type="entry name" value="PROP1-like_PPR_dom"/>
</dbReference>
<evidence type="ECO:0000259" key="3">
    <source>
        <dbReference type="Pfam" id="PF17177"/>
    </source>
</evidence>
<sequence length="407" mass="45953">MLSFSETIFMPSQINLRTHNCSLSGKSFWQIPSNLGCSKSHNGSFLIAKNDSFLANSLEFQSNEEGKARFRWVKIGSDISEDQKQAISKLPPKMSNRCKALMKQIICYQPEKGSLSDLLAMWVKSMKPKRADWLHVLKELSRLEHPLYLELAGLALLEESFEACEHDYTKIIHSYAKQNKLQEAENTLFAMKRKGFLGDQVTLTALVHMYSKAGNLQLAEDTFEEMKLLGVPLDRRSYGSMVMAYVRAGMLNQGESLLKEMEAEEIYAGREVYKALLRAYSMNGDSKGAQRVFDAIQLAGTIPDAKVCALLINAYLMAGQSSEACIVFQNLRRSGLQPNDKCVSLVLAVYEKDNKLNKALDFLIDLERDGYLLGKDASEILVKWFRRLGVVEEIELVLRDYALKTAQ</sequence>
<evidence type="ECO:0000256" key="1">
    <source>
        <dbReference type="ARBA" id="ARBA00022737"/>
    </source>
</evidence>
<reference evidence="4 5" key="1">
    <citation type="submission" date="2024-11" db="EMBL/GenBank/DDBJ databases">
        <title>A near-complete genome assembly of Cinchona calisaya.</title>
        <authorList>
            <person name="Lian D.C."/>
            <person name="Zhao X.W."/>
            <person name="Wei L."/>
        </authorList>
    </citation>
    <scope>NUCLEOTIDE SEQUENCE [LARGE SCALE GENOMIC DNA]</scope>
    <source>
        <tissue evidence="4">Nenye</tissue>
    </source>
</reference>
<dbReference type="PANTHER" id="PTHR46862">
    <property type="entry name" value="OS07G0661900 PROTEIN"/>
    <property type="match status" value="1"/>
</dbReference>
<evidence type="ECO:0000313" key="5">
    <source>
        <dbReference type="Proteomes" id="UP001630127"/>
    </source>
</evidence>
<dbReference type="PANTHER" id="PTHR46862:SF3">
    <property type="entry name" value="OS07G0661900 PROTEIN"/>
    <property type="match status" value="1"/>
</dbReference>
<keyword evidence="1" id="KW-0677">Repeat</keyword>
<dbReference type="Gene3D" id="1.25.40.10">
    <property type="entry name" value="Tetratricopeptide repeat domain"/>
    <property type="match status" value="2"/>
</dbReference>
<gene>
    <name evidence="4" type="ORF">ACH5RR_000302</name>
</gene>
<proteinExistence type="predicted"/>
<evidence type="ECO:0000313" key="4">
    <source>
        <dbReference type="EMBL" id="KAL3536936.1"/>
    </source>
</evidence>
<protein>
    <recommendedName>
        <fullName evidence="3">PROP1-like PPR domain-containing protein</fullName>
    </recommendedName>
</protein>
<organism evidence="4 5">
    <name type="scientific">Cinchona calisaya</name>
    <dbReference type="NCBI Taxonomy" id="153742"/>
    <lineage>
        <taxon>Eukaryota</taxon>
        <taxon>Viridiplantae</taxon>
        <taxon>Streptophyta</taxon>
        <taxon>Embryophyta</taxon>
        <taxon>Tracheophyta</taxon>
        <taxon>Spermatophyta</taxon>
        <taxon>Magnoliopsida</taxon>
        <taxon>eudicotyledons</taxon>
        <taxon>Gunneridae</taxon>
        <taxon>Pentapetalae</taxon>
        <taxon>asterids</taxon>
        <taxon>lamiids</taxon>
        <taxon>Gentianales</taxon>
        <taxon>Rubiaceae</taxon>
        <taxon>Cinchonoideae</taxon>
        <taxon>Cinchoneae</taxon>
        <taxon>Cinchona</taxon>
    </lineage>
</organism>
<dbReference type="Proteomes" id="UP001630127">
    <property type="component" value="Unassembled WGS sequence"/>
</dbReference>
<dbReference type="InterPro" id="IPR011990">
    <property type="entry name" value="TPR-like_helical_dom_sf"/>
</dbReference>
<feature type="repeat" description="PPR" evidence="2">
    <location>
        <begin position="199"/>
        <end position="233"/>
    </location>
</feature>
<comment type="caution">
    <text evidence="4">The sequence shown here is derived from an EMBL/GenBank/DDBJ whole genome shotgun (WGS) entry which is preliminary data.</text>
</comment>
<evidence type="ECO:0000256" key="2">
    <source>
        <dbReference type="PROSITE-ProRule" id="PRU00708"/>
    </source>
</evidence>
<dbReference type="NCBIfam" id="TIGR00756">
    <property type="entry name" value="PPR"/>
    <property type="match status" value="3"/>
</dbReference>
<dbReference type="PROSITE" id="PS51375">
    <property type="entry name" value="PPR"/>
    <property type="match status" value="3"/>
</dbReference>
<dbReference type="AlphaFoldDB" id="A0ABD3B0G6"/>
<dbReference type="InterPro" id="IPR002885">
    <property type="entry name" value="PPR_rpt"/>
</dbReference>
<dbReference type="Pfam" id="PF17177">
    <property type="entry name" value="PPR_long"/>
    <property type="match status" value="1"/>
</dbReference>
<dbReference type="EMBL" id="JBJUIK010000001">
    <property type="protein sequence ID" value="KAL3536936.1"/>
    <property type="molecule type" value="Genomic_DNA"/>
</dbReference>
<keyword evidence="5" id="KW-1185">Reference proteome</keyword>
<dbReference type="Pfam" id="PF01535">
    <property type="entry name" value="PPR"/>
    <property type="match status" value="1"/>
</dbReference>